<evidence type="ECO:0000313" key="4">
    <source>
        <dbReference type="EMBL" id="PVU92928.1"/>
    </source>
</evidence>
<feature type="domain" description="SH3" evidence="3">
    <location>
        <begin position="191"/>
        <end position="253"/>
    </location>
</feature>
<evidence type="ECO:0000256" key="1">
    <source>
        <dbReference type="ARBA" id="ARBA00022443"/>
    </source>
</evidence>
<organism evidence="4 5">
    <name type="scientific">Smittium simulii</name>
    <dbReference type="NCBI Taxonomy" id="133385"/>
    <lineage>
        <taxon>Eukaryota</taxon>
        <taxon>Fungi</taxon>
        <taxon>Fungi incertae sedis</taxon>
        <taxon>Zoopagomycota</taxon>
        <taxon>Kickxellomycotina</taxon>
        <taxon>Harpellomycetes</taxon>
        <taxon>Harpellales</taxon>
        <taxon>Legeriomycetaceae</taxon>
        <taxon>Smittium</taxon>
    </lineage>
</organism>
<dbReference type="Pfam" id="PF00018">
    <property type="entry name" value="SH3_1"/>
    <property type="match status" value="2"/>
</dbReference>
<keyword evidence="1 2" id="KW-0728">SH3 domain</keyword>
<accession>A0A2T9YKS3</accession>
<dbReference type="CDD" id="cd00174">
    <property type="entry name" value="SH3"/>
    <property type="match status" value="1"/>
</dbReference>
<dbReference type="InterPro" id="IPR036871">
    <property type="entry name" value="PX_dom_sf"/>
</dbReference>
<dbReference type="PROSITE" id="PS50002">
    <property type="entry name" value="SH3"/>
    <property type="match status" value="2"/>
</dbReference>
<dbReference type="SUPFAM" id="SSF50044">
    <property type="entry name" value="SH3-domain"/>
    <property type="match status" value="2"/>
</dbReference>
<dbReference type="Gene3D" id="2.30.30.40">
    <property type="entry name" value="SH3 Domains"/>
    <property type="match status" value="2"/>
</dbReference>
<keyword evidence="5" id="KW-1185">Reference proteome</keyword>
<dbReference type="GO" id="GO:0035091">
    <property type="term" value="F:phosphatidylinositol binding"/>
    <property type="evidence" value="ECO:0007669"/>
    <property type="project" value="InterPro"/>
</dbReference>
<dbReference type="AlphaFoldDB" id="A0A2T9YKS3"/>
<dbReference type="Gene3D" id="3.30.1520.10">
    <property type="entry name" value="Phox-like domain"/>
    <property type="match status" value="1"/>
</dbReference>
<dbReference type="InterPro" id="IPR001452">
    <property type="entry name" value="SH3_domain"/>
</dbReference>
<dbReference type="Gene3D" id="3.10.20.90">
    <property type="entry name" value="Phosphatidylinositol 3-kinase Catalytic Subunit, Chain A, domain 1"/>
    <property type="match status" value="1"/>
</dbReference>
<evidence type="ECO:0000256" key="2">
    <source>
        <dbReference type="PROSITE-ProRule" id="PRU00192"/>
    </source>
</evidence>
<dbReference type="EMBL" id="MBFR01000144">
    <property type="protein sequence ID" value="PVU92928.1"/>
    <property type="molecule type" value="Genomic_DNA"/>
</dbReference>
<dbReference type="STRING" id="133385.A0A2T9YKS3"/>
<dbReference type="SUPFAM" id="SSF64268">
    <property type="entry name" value="PX domain"/>
    <property type="match status" value="1"/>
</dbReference>
<dbReference type="InterPro" id="IPR036028">
    <property type="entry name" value="SH3-like_dom_sf"/>
</dbReference>
<name>A0A2T9YKS3_9FUNG</name>
<reference evidence="4 5" key="1">
    <citation type="journal article" date="2018" name="MBio">
        <title>Comparative Genomics Reveals the Core Gene Toolbox for the Fungus-Insect Symbiosis.</title>
        <authorList>
            <person name="Wang Y."/>
            <person name="Stata M."/>
            <person name="Wang W."/>
            <person name="Stajich J.E."/>
            <person name="White M.M."/>
            <person name="Moncalvo J.M."/>
        </authorList>
    </citation>
    <scope>NUCLEOTIDE SEQUENCE [LARGE SCALE GENOMIC DNA]</scope>
    <source>
        <strain evidence="4 5">SWE-8-4</strain>
    </source>
</reference>
<evidence type="ECO:0000313" key="5">
    <source>
        <dbReference type="Proteomes" id="UP000245383"/>
    </source>
</evidence>
<dbReference type="SUPFAM" id="SSF54277">
    <property type="entry name" value="CAD &amp; PB1 domains"/>
    <property type="match status" value="1"/>
</dbReference>
<dbReference type="SMART" id="SM00326">
    <property type="entry name" value="SH3"/>
    <property type="match status" value="2"/>
</dbReference>
<feature type="domain" description="SH3" evidence="3">
    <location>
        <begin position="4"/>
        <end position="66"/>
    </location>
</feature>
<gene>
    <name evidence="4" type="ORF">BB561_003539</name>
</gene>
<proteinExistence type="predicted"/>
<sequence length="629" mass="71084">MVEPPKKVIKALSDYKASSYIELSFSKGDFFFVTDRENDSSFYHVSNPAKGIRGYVPVDLFEILETRAMKINKHKSHSSFSQPIAPSGESFINLSQASNNNFKPSLVSSAFISPSPSPVTPCPDSENRINTILNTRDPNSSSNNLNTAKLNKNKYKLSLKPFFDLDNMFKTGLHNDPSKNKLSSQLSNFSNEPVYAIVTSDFFATNKDELFVTKNEKLRILAQNSNNWFLAEILSKPLFSGLVPANHVALIEPDTLSLSHNASSFFAKYKYKIPTIDEWKYSTKNKTLINFESSHKNILATPPYSDTNVDSSDSTLFSQGYNYINCDSLSTASEFAERNDSYSPTLPQNLSNVTKRSTDPKLNPSIFSNQVCLKYPSIYKISVTSFIWKDGNFLFTTNYTLSNKTCAQVHKSWEQYSSFFQSVLSTFSNQNNSDFNHFNNQTVFMNNSIASKRLSILNDFITSSCKKFPEFLSSEILFDFLDIPHLYNHVSDKFSNFSSSFNQPLAAMKKSYSNSTFDGNRSSDKGKSSSSLQTLASSASLMPVKVKVVYKNDIVAFKLPHACSFNTLLDRIQSKLYHVNYTSKKFKMYAKLSYENIENTKNYHITNDSDLFYVINSSPTDKILITILD</sequence>
<evidence type="ECO:0000259" key="3">
    <source>
        <dbReference type="PROSITE" id="PS50002"/>
    </source>
</evidence>
<dbReference type="Proteomes" id="UP000245383">
    <property type="component" value="Unassembled WGS sequence"/>
</dbReference>
<dbReference type="OrthoDB" id="548867at2759"/>
<protein>
    <recommendedName>
        <fullName evidence="3">SH3 domain-containing protein</fullName>
    </recommendedName>
</protein>
<comment type="caution">
    <text evidence="4">The sequence shown here is derived from an EMBL/GenBank/DDBJ whole genome shotgun (WGS) entry which is preliminary data.</text>
</comment>